<protein>
    <submittedName>
        <fullName evidence="1">Uncharacterized protein</fullName>
    </submittedName>
</protein>
<dbReference type="Proteomes" id="UP001596289">
    <property type="component" value="Unassembled WGS sequence"/>
</dbReference>
<dbReference type="EMBL" id="JBHSSL010000098">
    <property type="protein sequence ID" value="MFC6171185.1"/>
    <property type="molecule type" value="Genomic_DNA"/>
</dbReference>
<accession>A0ABW1RJ23</accession>
<evidence type="ECO:0000313" key="1">
    <source>
        <dbReference type="EMBL" id="MFC6171185.1"/>
    </source>
</evidence>
<comment type="caution">
    <text evidence="1">The sequence shown here is derived from an EMBL/GenBank/DDBJ whole genome shotgun (WGS) entry which is preliminary data.</text>
</comment>
<sequence>MISNGKNNNVTLDFQPQQIDLYNDQGQQFTSAFPGYMNGIQLGVLRSASPGAINPLNNLNFWLFLLISTHNHDFYCVNQDIRVVPALVRWSAANQIPCEDLFQLERRLQTAQNYSKFLEDLAVDYNQLATDNHYPTLVADLAAIYWE</sequence>
<keyword evidence="2" id="KW-1185">Reference proteome</keyword>
<evidence type="ECO:0000313" key="2">
    <source>
        <dbReference type="Proteomes" id="UP001596289"/>
    </source>
</evidence>
<dbReference type="RefSeq" id="WP_125553836.1">
    <property type="nucleotide sequence ID" value="NZ_JBHSSL010000098.1"/>
</dbReference>
<organism evidence="1 2">
    <name type="scientific">Loigolactobacillus jiayinensis</name>
    <dbReference type="NCBI Taxonomy" id="2486016"/>
    <lineage>
        <taxon>Bacteria</taxon>
        <taxon>Bacillati</taxon>
        <taxon>Bacillota</taxon>
        <taxon>Bacilli</taxon>
        <taxon>Lactobacillales</taxon>
        <taxon>Lactobacillaceae</taxon>
        <taxon>Loigolactobacillus</taxon>
    </lineage>
</organism>
<proteinExistence type="predicted"/>
<name>A0ABW1RJ23_9LACO</name>
<reference evidence="2" key="1">
    <citation type="journal article" date="2019" name="Int. J. Syst. Evol. Microbiol.">
        <title>The Global Catalogue of Microorganisms (GCM) 10K type strain sequencing project: providing services to taxonomists for standard genome sequencing and annotation.</title>
        <authorList>
            <consortium name="The Broad Institute Genomics Platform"/>
            <consortium name="The Broad Institute Genome Sequencing Center for Infectious Disease"/>
            <person name="Wu L."/>
            <person name="Ma J."/>
        </authorList>
    </citation>
    <scope>NUCLEOTIDE SEQUENCE [LARGE SCALE GENOMIC DNA]</scope>
    <source>
        <strain evidence="2">CCM 8904</strain>
    </source>
</reference>
<gene>
    <name evidence="1" type="ORF">ACFQGP_11480</name>
</gene>